<proteinExistence type="predicted"/>
<sequence>MLESVDLSRPPLSKEEYKPRRDALMEELVVLQQEAVKKGVGLVVLFEGWNGAGKGSRISDLMYNLDARATSVYVTEDLDVKAARSFAGARQGVTGFYPVMQEFWRALGPRGAITFYDRGWYTAATQHLLYTEFGALSLGGPGGGAGKGGKKAGKKAVAAVERARDERHIDLLHRYLTSAADFEQQLVDDGYVVVKFFVHVGQEAQRKRLERLHDDPATRWRVSKEKLASVRNYAQAYRLYDHLLEGSNFSYTPWHLVNGEDKRAANLAIAETLVEAVKGALAAQPDPAVAQAAAKAQANSAGLLDEAPQGARTPEQEQAVRAAAEQEAAEASARAPRASRFVIMDDYPALDAVDHALALAPEDYKRQLKAEQERLNKLEMEMYQKRIPLMVMYEGWDAAGKGGNIKRVAQALDARAYTVFPSPAPTKPELLHPHLWRYWTRLPKAGHVGIYDRSWYGRVLVERVEGFATPSEWGRAYDEINEFERELVRWGAILLKFWVDVSPEEQLRRFRDREQDPAKQWKITDEDWRNRDKYPQYKAAIEDMFRLTSTPFAPWMVLESDDKRYARVKALKIINDALEARLREK</sequence>
<dbReference type="InterPro" id="IPR027417">
    <property type="entry name" value="P-loop_NTPase"/>
</dbReference>
<dbReference type="RefSeq" id="WP_114568940.1">
    <property type="nucleotide sequence ID" value="NZ_CABMMS010000004.1"/>
</dbReference>
<dbReference type="EMBL" id="PPTS01000004">
    <property type="protein sequence ID" value="RDB65363.1"/>
    <property type="molecule type" value="Genomic_DNA"/>
</dbReference>
<gene>
    <name evidence="2" type="ORF">C1877_08505</name>
</gene>
<feature type="domain" description="Polyphosphate kinase-2-related" evidence="1">
    <location>
        <begin position="159"/>
        <end position="281"/>
    </location>
</feature>
<dbReference type="SUPFAM" id="SSF52540">
    <property type="entry name" value="P-loop containing nucleoside triphosphate hydrolases"/>
    <property type="match status" value="2"/>
</dbReference>
<evidence type="ECO:0000313" key="3">
    <source>
        <dbReference type="Proteomes" id="UP000254000"/>
    </source>
</evidence>
<dbReference type="Pfam" id="PF03976">
    <property type="entry name" value="PPK2"/>
    <property type="match status" value="3"/>
</dbReference>
<dbReference type="InterPro" id="IPR022488">
    <property type="entry name" value="PPK2-related"/>
</dbReference>
<evidence type="ECO:0000259" key="1">
    <source>
        <dbReference type="Pfam" id="PF03976"/>
    </source>
</evidence>
<dbReference type="AlphaFoldDB" id="A0A369M0S1"/>
<name>A0A369M0S1_9ACTN</name>
<dbReference type="PANTHER" id="PTHR34383:SF3">
    <property type="entry name" value="POLYPHOSPHATE:AMP PHOSPHOTRANSFERASE"/>
    <property type="match status" value="1"/>
</dbReference>
<dbReference type="OrthoDB" id="9775224at2"/>
<keyword evidence="3" id="KW-1185">Reference proteome</keyword>
<feature type="domain" description="Polyphosphate kinase-2-related" evidence="1">
    <location>
        <begin position="361"/>
        <end position="582"/>
    </location>
</feature>
<dbReference type="GeneID" id="78359728"/>
<dbReference type="Gene3D" id="3.40.50.300">
    <property type="entry name" value="P-loop containing nucleotide triphosphate hydrolases"/>
    <property type="match status" value="2"/>
</dbReference>
<organism evidence="2 3">
    <name type="scientific">Gordonibacter pamelaeae</name>
    <dbReference type="NCBI Taxonomy" id="471189"/>
    <lineage>
        <taxon>Bacteria</taxon>
        <taxon>Bacillati</taxon>
        <taxon>Actinomycetota</taxon>
        <taxon>Coriobacteriia</taxon>
        <taxon>Eggerthellales</taxon>
        <taxon>Eggerthellaceae</taxon>
        <taxon>Gordonibacter</taxon>
    </lineage>
</organism>
<dbReference type="Proteomes" id="UP000254000">
    <property type="component" value="Unassembled WGS sequence"/>
</dbReference>
<dbReference type="GO" id="GO:0016740">
    <property type="term" value="F:transferase activity"/>
    <property type="evidence" value="ECO:0007669"/>
    <property type="project" value="UniProtKB-KW"/>
</dbReference>
<protein>
    <submittedName>
        <fullName evidence="2">Polyphosphate--AMP phosphotransferase</fullName>
    </submittedName>
</protein>
<comment type="caution">
    <text evidence="2">The sequence shown here is derived from an EMBL/GenBank/DDBJ whole genome shotgun (WGS) entry which is preliminary data.</text>
</comment>
<evidence type="ECO:0000313" key="2">
    <source>
        <dbReference type="EMBL" id="RDB65363.1"/>
    </source>
</evidence>
<accession>A0A369M0S1</accession>
<dbReference type="PANTHER" id="PTHR34383">
    <property type="entry name" value="POLYPHOSPHATE:AMP PHOSPHOTRANSFERASE-RELATED"/>
    <property type="match status" value="1"/>
</dbReference>
<feature type="domain" description="Polyphosphate kinase-2-related" evidence="1">
    <location>
        <begin position="12"/>
        <end position="124"/>
    </location>
</feature>
<reference evidence="2 3" key="1">
    <citation type="journal article" date="2018" name="Elife">
        <title>Discovery and characterization of a prevalent human gut bacterial enzyme sufficient for the inactivation of a family of plant toxins.</title>
        <authorList>
            <person name="Koppel N."/>
            <person name="Bisanz J.E."/>
            <person name="Pandelia M.E."/>
            <person name="Turnbaugh P.J."/>
            <person name="Balskus E.P."/>
        </authorList>
    </citation>
    <scope>NUCLEOTIDE SEQUENCE [LARGE SCALE GENOMIC DNA]</scope>
    <source>
        <strain evidence="2 3">3C</strain>
    </source>
</reference>